<proteinExistence type="predicted"/>
<keyword evidence="4" id="KW-1133">Transmembrane helix</keyword>
<evidence type="ECO:0000313" key="6">
    <source>
        <dbReference type="Proteomes" id="UP000315471"/>
    </source>
</evidence>
<evidence type="ECO:0000256" key="1">
    <source>
        <dbReference type="ARBA" id="ARBA00022737"/>
    </source>
</evidence>
<dbReference type="InterPro" id="IPR051012">
    <property type="entry name" value="CellSynth/LPSAsmb/PSIAsmb"/>
</dbReference>
<feature type="repeat" description="TPR" evidence="3">
    <location>
        <begin position="147"/>
        <end position="180"/>
    </location>
</feature>
<dbReference type="InterPro" id="IPR011990">
    <property type="entry name" value="TPR-like_helical_dom_sf"/>
</dbReference>
<dbReference type="EMBL" id="SJPY01000003">
    <property type="protein sequence ID" value="TWU43457.1"/>
    <property type="molecule type" value="Genomic_DNA"/>
</dbReference>
<dbReference type="SMART" id="SM00028">
    <property type="entry name" value="TPR"/>
    <property type="match status" value="5"/>
</dbReference>
<dbReference type="InterPro" id="IPR019734">
    <property type="entry name" value="TPR_rpt"/>
</dbReference>
<evidence type="ECO:0000256" key="3">
    <source>
        <dbReference type="PROSITE-ProRule" id="PRU00339"/>
    </source>
</evidence>
<keyword evidence="2 3" id="KW-0802">TPR repeat</keyword>
<dbReference type="Proteomes" id="UP000315471">
    <property type="component" value="Unassembled WGS sequence"/>
</dbReference>
<evidence type="ECO:0000313" key="5">
    <source>
        <dbReference type="EMBL" id="TWU43457.1"/>
    </source>
</evidence>
<protein>
    <submittedName>
        <fullName evidence="5">Photosystem I assembly protein Ycf3</fullName>
    </submittedName>
</protein>
<evidence type="ECO:0000256" key="2">
    <source>
        <dbReference type="ARBA" id="ARBA00022803"/>
    </source>
</evidence>
<keyword evidence="4" id="KW-0472">Membrane</keyword>
<dbReference type="Gene3D" id="1.25.40.10">
    <property type="entry name" value="Tetratricopeptide repeat domain"/>
    <property type="match status" value="2"/>
</dbReference>
<feature type="repeat" description="TPR" evidence="3">
    <location>
        <begin position="181"/>
        <end position="214"/>
    </location>
</feature>
<dbReference type="Pfam" id="PF14559">
    <property type="entry name" value="TPR_19"/>
    <property type="match status" value="1"/>
</dbReference>
<keyword evidence="6" id="KW-1185">Reference proteome</keyword>
<keyword evidence="1" id="KW-0677">Repeat</keyword>
<dbReference type="SUPFAM" id="SSF48452">
    <property type="entry name" value="TPR-like"/>
    <property type="match status" value="1"/>
</dbReference>
<dbReference type="PROSITE" id="PS51257">
    <property type="entry name" value="PROKAR_LIPOPROTEIN"/>
    <property type="match status" value="1"/>
</dbReference>
<evidence type="ECO:0000256" key="4">
    <source>
        <dbReference type="SAM" id="Phobius"/>
    </source>
</evidence>
<dbReference type="Pfam" id="PF13414">
    <property type="entry name" value="TPR_11"/>
    <property type="match status" value="1"/>
</dbReference>
<accession>A0A5C6E670</accession>
<keyword evidence="4" id="KW-0812">Transmembrane</keyword>
<dbReference type="PROSITE" id="PS50005">
    <property type="entry name" value="TPR"/>
    <property type="match status" value="3"/>
</dbReference>
<gene>
    <name evidence="5" type="ORF">Q31b_24980</name>
</gene>
<dbReference type="AlphaFoldDB" id="A0A5C6E670"/>
<sequence precursor="true">MTRQKCRYQTNTHRIFRPAVMLCFCLPVVVFSGCQWAASGQNAQGARLYEQGQYTGALQQFQKVIETDPQNADGYYNLAATTHRLGNQRGQAELLEQSEALYNQCLDHDPNHVECHRGLAVLLMDTGRTDRAFALMKNWASQNPNYAEPRVELARLYEESGDMTTALKYLEDSVQIDANNSRAWLALGRMREQSGDLRQALQNYQHSLAINNMQPAAAARIAAINQTLNAQPMADPSLPNGLDNSSQIATQPSVGYNSGFIRR</sequence>
<dbReference type="PANTHER" id="PTHR45586">
    <property type="entry name" value="TPR REPEAT-CONTAINING PROTEIN PA4667"/>
    <property type="match status" value="1"/>
</dbReference>
<organism evidence="5 6">
    <name type="scientific">Novipirellula aureliae</name>
    <dbReference type="NCBI Taxonomy" id="2527966"/>
    <lineage>
        <taxon>Bacteria</taxon>
        <taxon>Pseudomonadati</taxon>
        <taxon>Planctomycetota</taxon>
        <taxon>Planctomycetia</taxon>
        <taxon>Pirellulales</taxon>
        <taxon>Pirellulaceae</taxon>
        <taxon>Novipirellula</taxon>
    </lineage>
</organism>
<feature type="transmembrane region" description="Helical" evidence="4">
    <location>
        <begin position="20"/>
        <end position="38"/>
    </location>
</feature>
<name>A0A5C6E670_9BACT</name>
<feature type="repeat" description="TPR" evidence="3">
    <location>
        <begin position="38"/>
        <end position="71"/>
    </location>
</feature>
<reference evidence="5 6" key="1">
    <citation type="submission" date="2019-02" db="EMBL/GenBank/DDBJ databases">
        <title>Deep-cultivation of Planctomycetes and their phenomic and genomic characterization uncovers novel biology.</title>
        <authorList>
            <person name="Wiegand S."/>
            <person name="Jogler M."/>
            <person name="Boedeker C."/>
            <person name="Pinto D."/>
            <person name="Vollmers J."/>
            <person name="Rivas-Marin E."/>
            <person name="Kohn T."/>
            <person name="Peeters S.H."/>
            <person name="Heuer A."/>
            <person name="Rast P."/>
            <person name="Oberbeckmann S."/>
            <person name="Bunk B."/>
            <person name="Jeske O."/>
            <person name="Meyerdierks A."/>
            <person name="Storesund J.E."/>
            <person name="Kallscheuer N."/>
            <person name="Luecker S."/>
            <person name="Lage O.M."/>
            <person name="Pohl T."/>
            <person name="Merkel B.J."/>
            <person name="Hornburger P."/>
            <person name="Mueller R.-W."/>
            <person name="Bruemmer F."/>
            <person name="Labrenz M."/>
            <person name="Spormann A.M."/>
            <person name="Op Den Camp H."/>
            <person name="Overmann J."/>
            <person name="Amann R."/>
            <person name="Jetten M.S.M."/>
            <person name="Mascher T."/>
            <person name="Medema M.H."/>
            <person name="Devos D.P."/>
            <person name="Kaster A.-K."/>
            <person name="Ovreas L."/>
            <person name="Rohde M."/>
            <person name="Galperin M.Y."/>
            <person name="Jogler C."/>
        </authorList>
    </citation>
    <scope>NUCLEOTIDE SEQUENCE [LARGE SCALE GENOMIC DNA]</scope>
    <source>
        <strain evidence="5 6">Q31b</strain>
    </source>
</reference>
<comment type="caution">
    <text evidence="5">The sequence shown here is derived from an EMBL/GenBank/DDBJ whole genome shotgun (WGS) entry which is preliminary data.</text>
</comment>
<dbReference type="RefSeq" id="WP_231617498.1">
    <property type="nucleotide sequence ID" value="NZ_SJPY01000003.1"/>
</dbReference>
<dbReference type="PANTHER" id="PTHR45586:SF1">
    <property type="entry name" value="LIPOPOLYSACCHARIDE ASSEMBLY PROTEIN B"/>
    <property type="match status" value="1"/>
</dbReference>